<evidence type="ECO:0000256" key="1">
    <source>
        <dbReference type="SAM" id="MobiDB-lite"/>
    </source>
</evidence>
<feature type="compositionally biased region" description="Basic residues" evidence="1">
    <location>
        <begin position="21"/>
        <end position="32"/>
    </location>
</feature>
<proteinExistence type="predicted"/>
<feature type="non-terminal residue" evidence="2">
    <location>
        <position position="1"/>
    </location>
</feature>
<dbReference type="AlphaFoldDB" id="A0AAV5TIN5"/>
<dbReference type="EMBL" id="BTSX01000004">
    <property type="protein sequence ID" value="GMS94161.1"/>
    <property type="molecule type" value="Genomic_DNA"/>
</dbReference>
<feature type="region of interest" description="Disordered" evidence="1">
    <location>
        <begin position="13"/>
        <end position="39"/>
    </location>
</feature>
<organism evidence="2 3">
    <name type="scientific">Pristionchus entomophagus</name>
    <dbReference type="NCBI Taxonomy" id="358040"/>
    <lineage>
        <taxon>Eukaryota</taxon>
        <taxon>Metazoa</taxon>
        <taxon>Ecdysozoa</taxon>
        <taxon>Nematoda</taxon>
        <taxon>Chromadorea</taxon>
        <taxon>Rhabditida</taxon>
        <taxon>Rhabditina</taxon>
        <taxon>Diplogasteromorpha</taxon>
        <taxon>Diplogasteroidea</taxon>
        <taxon>Neodiplogasteridae</taxon>
        <taxon>Pristionchus</taxon>
    </lineage>
</organism>
<evidence type="ECO:0000313" key="3">
    <source>
        <dbReference type="Proteomes" id="UP001432027"/>
    </source>
</evidence>
<reference evidence="2" key="1">
    <citation type="submission" date="2023-10" db="EMBL/GenBank/DDBJ databases">
        <title>Genome assembly of Pristionchus species.</title>
        <authorList>
            <person name="Yoshida K."/>
            <person name="Sommer R.J."/>
        </authorList>
    </citation>
    <scope>NUCLEOTIDE SEQUENCE</scope>
    <source>
        <strain evidence="2">RS0144</strain>
    </source>
</reference>
<evidence type="ECO:0008006" key="4">
    <source>
        <dbReference type="Google" id="ProtNLM"/>
    </source>
</evidence>
<feature type="non-terminal residue" evidence="2">
    <location>
        <position position="99"/>
    </location>
</feature>
<comment type="caution">
    <text evidence="2">The sequence shown here is derived from an EMBL/GenBank/DDBJ whole genome shotgun (WGS) entry which is preliminary data.</text>
</comment>
<name>A0AAV5TIN5_9BILA</name>
<evidence type="ECO:0000313" key="2">
    <source>
        <dbReference type="EMBL" id="GMS94161.1"/>
    </source>
</evidence>
<sequence length="99" mass="10899">SLVVLAVCAAQGSRPTGRPFGTHRPHGGKHVSHSPPTEKEKKKFEEAFDEKVAKLSPEAQEVAKKIKAVLKEKKGERKEVEKAIEEITAPLSESVKKEM</sequence>
<protein>
    <recommendedName>
        <fullName evidence="4">SXP/RAL-2 family protein Ani s 5-like cation-binding domain-containing protein</fullName>
    </recommendedName>
</protein>
<dbReference type="Proteomes" id="UP001432027">
    <property type="component" value="Unassembled WGS sequence"/>
</dbReference>
<accession>A0AAV5TIN5</accession>
<gene>
    <name evidence="2" type="ORF">PENTCL1PPCAC_16336</name>
</gene>
<keyword evidence="3" id="KW-1185">Reference proteome</keyword>